<dbReference type="InterPro" id="IPR042537">
    <property type="entry name" value="Nucleoporin_Nup155_C_2"/>
</dbReference>
<dbReference type="EMBL" id="KZ997859">
    <property type="protein sequence ID" value="RKO86852.1"/>
    <property type="molecule type" value="Genomic_DNA"/>
</dbReference>
<dbReference type="GO" id="GO:0000972">
    <property type="term" value="P:transcription-dependent tethering of RNA polymerase II gene DNA at nuclear periphery"/>
    <property type="evidence" value="ECO:0007669"/>
    <property type="project" value="TreeGrafter"/>
</dbReference>
<evidence type="ECO:0000256" key="3">
    <source>
        <dbReference type="ARBA" id="ARBA00023242"/>
    </source>
</evidence>
<dbReference type="InterPro" id="IPR007187">
    <property type="entry name" value="Nucleoporin_Nup133/Nup155_C"/>
</dbReference>
<dbReference type="Proteomes" id="UP000269721">
    <property type="component" value="Unassembled WGS sequence"/>
</dbReference>
<keyword evidence="2" id="KW-0813">Transport</keyword>
<dbReference type="InterPro" id="IPR004870">
    <property type="entry name" value="Nucleoporin_Nup155"/>
</dbReference>
<sequence length="664" mass="75553">MDIGGLLGVPLQPSGITYSGKHDGLSFYLARLLKRIWKFKVIKKRYERLFRENCDKTFGISASHLPYSSSTRIIDSTFTIDELTRIQSKLLELERVLKGFSKFTAEPTPELRPTNARTDDADAWRAEQQSLYNLHQLLLTSIECISLVTMLIDQNIASIIMRVDQPKRKEIEELTFEGMVTTLRGREVVKVLMTALVDRHITDHGNVQSVLDMFEQRCPNLCSKTQLLEFQGNEQLQMARTIRSKESRVVALRESLLLYMKVIQDMPIERLNVICLKYRELEFYTGIIDIALAWTAAYDTGATGVGFKTGELYASSGYRAEDDIKLAAGHQIILSLVEYVLALRSPGEGQRLSPDESESLRAEIVNRALKSQSVLFHETLYDWLIAHDYTEALLEVLTWKLQKPLFGRPVVDFLRHPYLHEFLDRGKNDFVKGTLLARYLAKQGSISRAAIIYRHLAETDGLQLNARVQLLNTAASWARQAVDLGEKSDALQDILDEKEGKLLTPSDFLVMKVAGLQLEIYQRTLAHPDLQTAQGALNNQLFDAQKLFYEFAWKYDMHEISLALLHLTNARDSKKVVTDTWAALIATKLAENCGSPFEPLRAKIKELALRYGREEGVFPLGLMFPYTRFSDLEARAPLLRCVGKESFVRERMGREHLPRGEGFA</sequence>
<feature type="domain" description="Nucleoporin Nup133/Nup155-like C-terminal" evidence="4">
    <location>
        <begin position="19"/>
        <end position="625"/>
    </location>
</feature>
<evidence type="ECO:0000256" key="1">
    <source>
        <dbReference type="ARBA" id="ARBA00004123"/>
    </source>
</evidence>
<evidence type="ECO:0000313" key="6">
    <source>
        <dbReference type="Proteomes" id="UP000269721"/>
    </source>
</evidence>
<reference evidence="6" key="1">
    <citation type="journal article" date="2018" name="Nat. Microbiol.">
        <title>Leveraging single-cell genomics to expand the fungal tree of life.</title>
        <authorList>
            <person name="Ahrendt S.R."/>
            <person name="Quandt C.A."/>
            <person name="Ciobanu D."/>
            <person name="Clum A."/>
            <person name="Salamov A."/>
            <person name="Andreopoulos B."/>
            <person name="Cheng J.F."/>
            <person name="Woyke T."/>
            <person name="Pelin A."/>
            <person name="Henrissat B."/>
            <person name="Reynolds N.K."/>
            <person name="Benny G.L."/>
            <person name="Smith M.E."/>
            <person name="James T.Y."/>
            <person name="Grigoriev I.V."/>
        </authorList>
    </citation>
    <scope>NUCLEOTIDE SEQUENCE [LARGE SCALE GENOMIC DNA]</scope>
</reference>
<dbReference type="Gene3D" id="1.25.40.440">
    <property type="entry name" value="Nucleoporin, helical domain, central subdomain"/>
    <property type="match status" value="1"/>
</dbReference>
<dbReference type="Gene3D" id="1.20.58.1780">
    <property type="match status" value="1"/>
</dbReference>
<dbReference type="InterPro" id="IPR042533">
    <property type="entry name" value="Nucleoporin_Nup155_C_1"/>
</dbReference>
<dbReference type="GO" id="GO:0044611">
    <property type="term" value="C:nuclear pore inner ring"/>
    <property type="evidence" value="ECO:0007669"/>
    <property type="project" value="TreeGrafter"/>
</dbReference>
<name>A0A4P9W4L9_9FUNG</name>
<dbReference type="Pfam" id="PF03177">
    <property type="entry name" value="Nucleoporin_C"/>
    <property type="match status" value="1"/>
</dbReference>
<dbReference type="GO" id="GO:0006606">
    <property type="term" value="P:protein import into nucleus"/>
    <property type="evidence" value="ECO:0007669"/>
    <property type="project" value="TreeGrafter"/>
</dbReference>
<accession>A0A4P9W4L9</accession>
<organism evidence="5 6">
    <name type="scientific">Blyttiomyces helicus</name>
    <dbReference type="NCBI Taxonomy" id="388810"/>
    <lineage>
        <taxon>Eukaryota</taxon>
        <taxon>Fungi</taxon>
        <taxon>Fungi incertae sedis</taxon>
        <taxon>Chytridiomycota</taxon>
        <taxon>Chytridiomycota incertae sedis</taxon>
        <taxon>Chytridiomycetes</taxon>
        <taxon>Chytridiomycetes incertae sedis</taxon>
        <taxon>Blyttiomyces</taxon>
    </lineage>
</organism>
<dbReference type="GO" id="GO:0017056">
    <property type="term" value="F:structural constituent of nuclear pore"/>
    <property type="evidence" value="ECO:0007669"/>
    <property type="project" value="InterPro"/>
</dbReference>
<dbReference type="InterPro" id="IPR042538">
    <property type="entry name" value="Nucleoporin_Nup155_C_3"/>
</dbReference>
<dbReference type="OrthoDB" id="338970at2759"/>
<dbReference type="Gene3D" id="1.25.40.450">
    <property type="entry name" value="Nucleoporin, helical domain, N-terminal subdomain"/>
    <property type="match status" value="1"/>
</dbReference>
<dbReference type="PANTHER" id="PTHR10350">
    <property type="entry name" value="NUCLEAR PORE COMPLEX PROTEIN NUP155"/>
    <property type="match status" value="1"/>
</dbReference>
<dbReference type="GO" id="GO:0006405">
    <property type="term" value="P:RNA export from nucleus"/>
    <property type="evidence" value="ECO:0007669"/>
    <property type="project" value="TreeGrafter"/>
</dbReference>
<keyword evidence="6" id="KW-1185">Reference proteome</keyword>
<gene>
    <name evidence="5" type="ORF">BDK51DRAFT_46658</name>
</gene>
<keyword evidence="3" id="KW-0539">Nucleus</keyword>
<proteinExistence type="predicted"/>
<evidence type="ECO:0000259" key="4">
    <source>
        <dbReference type="Pfam" id="PF03177"/>
    </source>
</evidence>
<comment type="subcellular location">
    <subcellularLocation>
        <location evidence="1">Nucleus</location>
    </subcellularLocation>
</comment>
<dbReference type="PANTHER" id="PTHR10350:SF6">
    <property type="entry name" value="NUCLEAR PORE COMPLEX PROTEIN NUP155"/>
    <property type="match status" value="1"/>
</dbReference>
<dbReference type="Gene3D" id="1.20.120.1880">
    <property type="entry name" value="Nucleoporin, helical C-terminal domain"/>
    <property type="match status" value="1"/>
</dbReference>
<dbReference type="AlphaFoldDB" id="A0A4P9W4L9"/>
<dbReference type="GO" id="GO:0036228">
    <property type="term" value="P:protein localization to nuclear inner membrane"/>
    <property type="evidence" value="ECO:0007669"/>
    <property type="project" value="TreeGrafter"/>
</dbReference>
<evidence type="ECO:0000313" key="5">
    <source>
        <dbReference type="EMBL" id="RKO86852.1"/>
    </source>
</evidence>
<protein>
    <submittedName>
        <fullName evidence="5">Nucleoporin, Nup133/Nup155-like protein</fullName>
    </submittedName>
</protein>
<evidence type="ECO:0000256" key="2">
    <source>
        <dbReference type="ARBA" id="ARBA00022448"/>
    </source>
</evidence>